<feature type="repeat" description="TPR" evidence="1">
    <location>
        <begin position="269"/>
        <end position="302"/>
    </location>
</feature>
<dbReference type="EMBL" id="CP017599">
    <property type="protein sequence ID" value="AOX00506.1"/>
    <property type="molecule type" value="Genomic_DNA"/>
</dbReference>
<evidence type="ECO:0000259" key="2">
    <source>
        <dbReference type="Pfam" id="PF12770"/>
    </source>
</evidence>
<evidence type="ECO:0000313" key="4">
    <source>
        <dbReference type="Proteomes" id="UP000177870"/>
    </source>
</evidence>
<name>A0A1D8TSU0_9CYAN</name>
<dbReference type="Proteomes" id="UP000177870">
    <property type="component" value="Chromosome"/>
</dbReference>
<dbReference type="PANTHER" id="PTHR10098:SF112">
    <property type="entry name" value="SLR0380 PROTEIN"/>
    <property type="match status" value="1"/>
</dbReference>
<gene>
    <name evidence="3" type="ORF">BJP34_14505</name>
</gene>
<dbReference type="SUPFAM" id="SSF48452">
    <property type="entry name" value="TPR-like"/>
    <property type="match status" value="2"/>
</dbReference>
<dbReference type="Gene3D" id="1.25.40.10">
    <property type="entry name" value="Tetratricopeptide repeat domain"/>
    <property type="match status" value="3"/>
</dbReference>
<organism evidence="3 4">
    <name type="scientific">Moorena producens PAL-8-15-08-1</name>
    <dbReference type="NCBI Taxonomy" id="1458985"/>
    <lineage>
        <taxon>Bacteria</taxon>
        <taxon>Bacillati</taxon>
        <taxon>Cyanobacteriota</taxon>
        <taxon>Cyanophyceae</taxon>
        <taxon>Coleofasciculales</taxon>
        <taxon>Coleofasciculaceae</taxon>
        <taxon>Moorena</taxon>
    </lineage>
</organism>
<dbReference type="InterPro" id="IPR011990">
    <property type="entry name" value="TPR-like_helical_dom_sf"/>
</dbReference>
<keyword evidence="1" id="KW-0802">TPR repeat</keyword>
<dbReference type="InterPro" id="IPR019734">
    <property type="entry name" value="TPR_rpt"/>
</dbReference>
<proteinExistence type="predicted"/>
<evidence type="ECO:0000256" key="1">
    <source>
        <dbReference type="PROSITE-ProRule" id="PRU00339"/>
    </source>
</evidence>
<feature type="domain" description="CHAT" evidence="2">
    <location>
        <begin position="624"/>
        <end position="894"/>
    </location>
</feature>
<evidence type="ECO:0000313" key="3">
    <source>
        <dbReference type="EMBL" id="AOX00506.1"/>
    </source>
</evidence>
<dbReference type="Pfam" id="PF13424">
    <property type="entry name" value="TPR_12"/>
    <property type="match status" value="1"/>
</dbReference>
<dbReference type="PROSITE" id="PS50005">
    <property type="entry name" value="TPR"/>
    <property type="match status" value="1"/>
</dbReference>
<dbReference type="InterPro" id="IPR024983">
    <property type="entry name" value="CHAT_dom"/>
</dbReference>
<sequence length="896" mass="99442">MSKAMAIIHQNSQQQGLSLKGWLVIRCHLPLALWLLITNLPAIAYQSNSPISSPGAVVQYSSNPSALLQQGKEHYQAGQFFEAATLWQQAARAYASSGASFNQAQALNYLSLAQQELGQWQQAQVAIAESITILQSVEKLDSKGILLLAQALNTQGSLQLAQGQTKTALETWEQAEATYARANDETGKIISQINQAQAWQFLGQYRRARNLLEQLVTDLENQPDTLLKADGLRSLGIALQVAGDLLQSKKLLEQSWAISKQFNSPEDTSPTLLSIGNVARDLQRYDVAWKYYQEAAKLAPDGITKVQAQLNQLSLLVTVKKWDKALSLIPTIESNLSKLPPSRLAIYARVNLAESMIKLKNSEKEAIQLSYTSKIAPKIAQKITKKIANVLAIAIQEARQLQDARAEAYSLNQLAKLYQQNQQWEDAQSLTEQALQIAQTINAGDIIALAATQLGQILKQQGDIPGAIAAYETAYNNLQSLRSDLVAINPDVQFKFQESIEPIYRDLVSLLLTPSQAGLKKGAVSQSNLKKAREVIEALQLAELDNYFRDACLDTEPIVIDEIDVEAAVIYPIILSDRIEVILSLPNQPLSHYTTLLPEDKVKARLRQVYSSMSPGYPNNERLRLSEQIYDWLIRPAEAELANSNIKTLVFVPDGFLRNLPMAALYDGKQYLIENYSIAISPGLQLFPQRLQRVELNVLVAGLTEARQGYTGLPGVAGEVQEITDKVTTDVLLNQEFTRTTFQTAIDSTPFPIVHLATHGQFSSNPKETFLLTWNDRIGIKDFDLLFQKRRLGILEPIELLVMSACQTAAGDNRATLGLAGFALRSGAHSTLGSLWSVSDESTTNLMKEFYQGLIQTKPSMTKAEALQQAQLKLRQDPLYRHPYFWASFVLVGNWL</sequence>
<dbReference type="SMART" id="SM00028">
    <property type="entry name" value="TPR"/>
    <property type="match status" value="7"/>
</dbReference>
<dbReference type="AlphaFoldDB" id="A0A1D8TSU0"/>
<accession>A0A1D8TSU0</accession>
<dbReference type="STRING" id="1458985.BJP34_14505"/>
<dbReference type="Pfam" id="PF12770">
    <property type="entry name" value="CHAT"/>
    <property type="match status" value="1"/>
</dbReference>
<dbReference type="KEGG" id="mpro:BJP34_14505"/>
<protein>
    <recommendedName>
        <fullName evidence="2">CHAT domain-containing protein</fullName>
    </recommendedName>
</protein>
<dbReference type="PANTHER" id="PTHR10098">
    <property type="entry name" value="RAPSYN-RELATED"/>
    <property type="match status" value="1"/>
</dbReference>
<reference evidence="4" key="1">
    <citation type="submission" date="2016-10" db="EMBL/GenBank/DDBJ databases">
        <title>Comparative genomics uncovers the prolific and rare metabolic potential of the cyanobacterial genus Moorea.</title>
        <authorList>
            <person name="Leao T."/>
            <person name="Castelao G."/>
            <person name="Korobeynikov A."/>
            <person name="Monroe E.A."/>
            <person name="Podell S."/>
            <person name="Glukhov E."/>
            <person name="Allen E."/>
            <person name="Gerwick W.H."/>
            <person name="Gerwick L."/>
        </authorList>
    </citation>
    <scope>NUCLEOTIDE SEQUENCE [LARGE SCALE GENOMIC DNA]</scope>
    <source>
        <strain evidence="4">PAL-8-15-08-1</strain>
    </source>
</reference>